<dbReference type="GO" id="GO:0003954">
    <property type="term" value="F:NADH dehydrogenase activity"/>
    <property type="evidence" value="ECO:0007669"/>
    <property type="project" value="TreeGrafter"/>
</dbReference>
<feature type="transmembrane region" description="Helical" evidence="8">
    <location>
        <begin position="492"/>
        <end position="513"/>
    </location>
</feature>
<feature type="transmembrane region" description="Helical" evidence="8">
    <location>
        <begin position="307"/>
        <end position="325"/>
    </location>
</feature>
<dbReference type="InterPro" id="IPR001516">
    <property type="entry name" value="Proton_antipo_N"/>
</dbReference>
<reference evidence="11 12" key="1">
    <citation type="submission" date="2018-12" db="EMBL/GenBank/DDBJ databases">
        <authorList>
            <person name="Chong R.A."/>
        </authorList>
    </citation>
    <scope>NUCLEOTIDE SEQUENCE [LARGE SCALE GENOMIC DNA]</scope>
    <source>
        <strain evidence="11 12">Msa</strain>
    </source>
</reference>
<feature type="transmembrane region" description="Helical" evidence="8">
    <location>
        <begin position="412"/>
        <end position="437"/>
    </location>
</feature>
<evidence type="ECO:0000256" key="5">
    <source>
        <dbReference type="ARBA" id="ARBA00025189"/>
    </source>
</evidence>
<feature type="transmembrane region" description="Helical" evidence="8">
    <location>
        <begin position="116"/>
        <end position="134"/>
    </location>
</feature>
<feature type="domain" description="NADH:quinone oxidoreductase/Mrp antiporter transmembrane" evidence="9">
    <location>
        <begin position="133"/>
        <end position="425"/>
    </location>
</feature>
<evidence type="ECO:0000313" key="11">
    <source>
        <dbReference type="EMBL" id="QCI23719.1"/>
    </source>
</evidence>
<proteinExistence type="predicted"/>
<protein>
    <submittedName>
        <fullName evidence="11">NADH-quinone oxidoreductase subunit L</fullName>
        <ecNumber evidence="11">1.6.5.3</ecNumber>
    </submittedName>
</protein>
<feature type="transmembrane region" description="Helical" evidence="8">
    <location>
        <begin position="374"/>
        <end position="392"/>
    </location>
</feature>
<organism evidence="11 12">
    <name type="scientific">Buchnera aphidicola</name>
    <name type="common">Macrosiphoniella sanborni</name>
    <dbReference type="NCBI Taxonomy" id="1241865"/>
    <lineage>
        <taxon>Bacteria</taxon>
        <taxon>Pseudomonadati</taxon>
        <taxon>Pseudomonadota</taxon>
        <taxon>Gammaproteobacteria</taxon>
        <taxon>Enterobacterales</taxon>
        <taxon>Erwiniaceae</taxon>
        <taxon>Buchnera</taxon>
    </lineage>
</organism>
<dbReference type="PANTHER" id="PTHR42829:SF2">
    <property type="entry name" value="NADH-UBIQUINONE OXIDOREDUCTASE CHAIN 5"/>
    <property type="match status" value="1"/>
</dbReference>
<feature type="transmembrane region" description="Helical" evidence="8">
    <location>
        <begin position="534"/>
        <end position="557"/>
    </location>
</feature>
<keyword evidence="2 7" id="KW-0812">Transmembrane</keyword>
<dbReference type="PANTHER" id="PTHR42829">
    <property type="entry name" value="NADH-UBIQUINONE OXIDOREDUCTASE CHAIN 5"/>
    <property type="match status" value="1"/>
</dbReference>
<dbReference type="EMBL" id="CP034864">
    <property type="protein sequence ID" value="QCI23719.1"/>
    <property type="molecule type" value="Genomic_DNA"/>
</dbReference>
<feature type="transmembrane region" description="Helical" evidence="8">
    <location>
        <begin position="249"/>
        <end position="267"/>
    </location>
</feature>
<feature type="transmembrane region" description="Helical" evidence="8">
    <location>
        <begin position="212"/>
        <end position="228"/>
    </location>
</feature>
<evidence type="ECO:0000256" key="8">
    <source>
        <dbReference type="SAM" id="Phobius"/>
    </source>
</evidence>
<keyword evidence="3 8" id="KW-1133">Transmembrane helix</keyword>
<gene>
    <name evidence="11" type="ORF">D9V74_00760</name>
</gene>
<feature type="transmembrane region" description="Helical" evidence="8">
    <location>
        <begin position="33"/>
        <end position="52"/>
    </location>
</feature>
<comment type="function">
    <text evidence="5">NDH-1 shuttles electrons from NADH, via FMN and iron-sulfur (Fe-S) centers, to quinones in the respiratory chain. Couples the redox reaction to proton translocation (for every two electrons transferred, four hydrogen ions are translocated across the cytoplasmic membrane), and thus conserves the redox energy in a proton gradient.</text>
</comment>
<keyword evidence="4 8" id="KW-0472">Membrane</keyword>
<feature type="transmembrane region" description="Helical" evidence="8">
    <location>
        <begin position="594"/>
        <end position="617"/>
    </location>
</feature>
<evidence type="ECO:0000256" key="1">
    <source>
        <dbReference type="ARBA" id="ARBA00004127"/>
    </source>
</evidence>
<evidence type="ECO:0000259" key="10">
    <source>
        <dbReference type="Pfam" id="PF00662"/>
    </source>
</evidence>
<feature type="transmembrane region" description="Helical" evidence="8">
    <location>
        <begin position="140"/>
        <end position="158"/>
    </location>
</feature>
<reference evidence="11 12" key="2">
    <citation type="submission" date="2019-05" db="EMBL/GenBank/DDBJ databases">
        <title>Genome evolution of the obligate endosymbiont Buchnera aphidicola.</title>
        <authorList>
            <person name="Moran N.A."/>
        </authorList>
    </citation>
    <scope>NUCLEOTIDE SEQUENCE [LARGE SCALE GENOMIC DNA]</scope>
    <source>
        <strain evidence="11 12">Msa</strain>
    </source>
</reference>
<dbReference type="GO" id="GO:0008137">
    <property type="term" value="F:NADH dehydrogenase (ubiquinone) activity"/>
    <property type="evidence" value="ECO:0007669"/>
    <property type="project" value="InterPro"/>
</dbReference>
<evidence type="ECO:0000256" key="3">
    <source>
        <dbReference type="ARBA" id="ARBA00022989"/>
    </source>
</evidence>
<evidence type="ECO:0000256" key="7">
    <source>
        <dbReference type="RuleBase" id="RU000320"/>
    </source>
</evidence>
<dbReference type="GO" id="GO:0042773">
    <property type="term" value="P:ATP synthesis coupled electron transport"/>
    <property type="evidence" value="ECO:0007669"/>
    <property type="project" value="InterPro"/>
</dbReference>
<feature type="transmembrane region" description="Helical" evidence="8">
    <location>
        <begin position="279"/>
        <end position="300"/>
    </location>
</feature>
<dbReference type="Pfam" id="PF00361">
    <property type="entry name" value="Proton_antipo_M"/>
    <property type="match status" value="1"/>
</dbReference>
<dbReference type="PRINTS" id="PR01434">
    <property type="entry name" value="NADHDHGNASE5"/>
</dbReference>
<dbReference type="InterPro" id="IPR003945">
    <property type="entry name" value="NU5C-like"/>
</dbReference>
<dbReference type="Gene3D" id="1.20.5.2700">
    <property type="match status" value="1"/>
</dbReference>
<dbReference type="GO" id="GO:0012505">
    <property type="term" value="C:endomembrane system"/>
    <property type="evidence" value="ECO:0007669"/>
    <property type="project" value="UniProtKB-SubCell"/>
</dbReference>
<feature type="transmembrane region" description="Helical" evidence="8">
    <location>
        <begin position="87"/>
        <end position="104"/>
    </location>
</feature>
<evidence type="ECO:0000256" key="2">
    <source>
        <dbReference type="ARBA" id="ARBA00022692"/>
    </source>
</evidence>
<dbReference type="GO" id="GO:0015990">
    <property type="term" value="P:electron transport coupled proton transport"/>
    <property type="evidence" value="ECO:0007669"/>
    <property type="project" value="TreeGrafter"/>
</dbReference>
<dbReference type="GO" id="GO:0016020">
    <property type="term" value="C:membrane"/>
    <property type="evidence" value="ECO:0007669"/>
    <property type="project" value="UniProtKB-SubCell"/>
</dbReference>
<dbReference type="NCBIfam" id="TIGR01974">
    <property type="entry name" value="NDH_I_L"/>
    <property type="match status" value="1"/>
</dbReference>
<sequence>MNIIFFITLFPFLGFLFLSCVQDMISKKIISNTGILTIFISFLTTCFYVVMMYKNNHRIFVQKLWNWLSINDLKIDCSFLIDGLSLSMLFLITGIGLLVHIYSSWYMKYKEGYSRFFAYINLFIASMSLLVLANNLLFMYLGWEGVSVCSYLLIGFYYNKLNNCHSALKAFILTRISDVFLMIGIFLIYRKYDTFNFEEIKFLSNILNTDNIFDLNLITFFLLIGVIGKSAQLPLHTWLTDAMVGPSPVSALIHAATMVTAGVYLIARMHFLFLLTPKILYFIGLLSVLTILVSSISALFQKDIKRILAYSTMSQIGYMFLALSVQAWSAAIMHLIIHGIFKALLFLSAGSLIVSCKNQKNIFKMGGLRKKLPFLYINFIVGGASLVSFPLITSGFYSKGNILFNVLKSEHFYFFLIALFCSFLTALYTFRMIFLVFHGHGHENHQVVPVNNINHNLPLCILLVLSTVLGSYISPPLFYVFPISFLLHDGKFIIEVISSVLSIFGIYLSYLLWIKNPYWINKFLQYKFIKKIHYFFLTGWGFDYFYNVFFVNFYLYISIMLSCDPLDKIINYFLKIIRICNICLLKSSNGYIRWYIFSIILGINIIFISIFLCWMSIK</sequence>
<dbReference type="AlphaFoldDB" id="A0A4D6Y3V9"/>
<comment type="subcellular location">
    <subcellularLocation>
        <location evidence="1">Endomembrane system</location>
        <topology evidence="1">Multi-pass membrane protein</topology>
    </subcellularLocation>
    <subcellularLocation>
        <location evidence="7">Membrane</location>
        <topology evidence="7">Multi-pass membrane protein</topology>
    </subcellularLocation>
</comment>
<dbReference type="EC" id="1.6.5.3" evidence="11"/>
<dbReference type="NCBIfam" id="NF005141">
    <property type="entry name" value="PRK06590.1"/>
    <property type="match status" value="1"/>
</dbReference>
<dbReference type="Pfam" id="PF00662">
    <property type="entry name" value="Proton_antipo_N"/>
    <property type="match status" value="1"/>
</dbReference>
<evidence type="ECO:0000256" key="4">
    <source>
        <dbReference type="ARBA" id="ARBA00023136"/>
    </source>
</evidence>
<dbReference type="RefSeq" id="WP_158362379.1">
    <property type="nucleotide sequence ID" value="NZ_CP034864.1"/>
</dbReference>
<evidence type="ECO:0000259" key="9">
    <source>
        <dbReference type="Pfam" id="PF00361"/>
    </source>
</evidence>
<name>A0A4D6Y3V9_9GAMM</name>
<feature type="transmembrane region" description="Helical" evidence="8">
    <location>
        <begin position="170"/>
        <end position="192"/>
    </location>
</feature>
<dbReference type="Proteomes" id="UP000298745">
    <property type="component" value="Chromosome"/>
</dbReference>
<feature type="domain" description="NADH-Ubiquinone oxidoreductase (complex I) chain 5 N-terminal" evidence="10">
    <location>
        <begin position="67"/>
        <end position="117"/>
    </location>
</feature>
<feature type="transmembrane region" description="Helical" evidence="8">
    <location>
        <begin position="457"/>
        <end position="480"/>
    </location>
</feature>
<keyword evidence="11" id="KW-0560">Oxidoreductase</keyword>
<evidence type="ECO:0000256" key="6">
    <source>
        <dbReference type="ARBA" id="ARBA00025811"/>
    </source>
</evidence>
<evidence type="ECO:0000313" key="12">
    <source>
        <dbReference type="Proteomes" id="UP000298745"/>
    </source>
</evidence>
<dbReference type="InterPro" id="IPR001750">
    <property type="entry name" value="ND/Mrp_TM"/>
</dbReference>
<comment type="subunit">
    <text evidence="6">Composed of 13 different subunits. Subunits NuoA, H, J, K, L, M, N constitute the membrane sector of the complex.</text>
</comment>
<dbReference type="InterPro" id="IPR018393">
    <property type="entry name" value="NADHpl_OxRdtase_5_subgr"/>
</dbReference>
<dbReference type="OrthoDB" id="9811798at2"/>
<accession>A0A4D6Y3V9</accession>
<feature type="transmembrane region" description="Helical" evidence="8">
    <location>
        <begin position="331"/>
        <end position="354"/>
    </location>
</feature>
<dbReference type="PRINTS" id="PR01435">
    <property type="entry name" value="NPOXDRDTASE5"/>
</dbReference>